<dbReference type="PANTHER" id="PTHR16515:SF49">
    <property type="entry name" value="GASTRULA ZINC FINGER PROTEIN XLCGF49.1-LIKE-RELATED"/>
    <property type="match status" value="1"/>
</dbReference>
<feature type="compositionally biased region" description="Basic and acidic residues" evidence="12">
    <location>
        <begin position="63"/>
        <end position="76"/>
    </location>
</feature>
<dbReference type="SUPFAM" id="SSF57667">
    <property type="entry name" value="beta-beta-alpha zinc fingers"/>
    <property type="match status" value="1"/>
</dbReference>
<evidence type="ECO:0000256" key="3">
    <source>
        <dbReference type="ARBA" id="ARBA00006991"/>
    </source>
</evidence>
<dbReference type="PROSITE" id="PS50157">
    <property type="entry name" value="ZINC_FINGER_C2H2_2"/>
    <property type="match status" value="2"/>
</dbReference>
<dbReference type="GO" id="GO:0010468">
    <property type="term" value="P:regulation of gene expression"/>
    <property type="evidence" value="ECO:0007669"/>
    <property type="project" value="TreeGrafter"/>
</dbReference>
<dbReference type="InterPro" id="IPR036236">
    <property type="entry name" value="Znf_C2H2_sf"/>
</dbReference>
<comment type="function">
    <text evidence="1">May be involved in transcriptional regulation.</text>
</comment>
<dbReference type="InterPro" id="IPR050331">
    <property type="entry name" value="Zinc_finger"/>
</dbReference>
<evidence type="ECO:0000259" key="13">
    <source>
        <dbReference type="PROSITE" id="PS50157"/>
    </source>
</evidence>
<evidence type="ECO:0000313" key="14">
    <source>
        <dbReference type="EMBL" id="GAO16080.1"/>
    </source>
</evidence>
<evidence type="ECO:0000256" key="6">
    <source>
        <dbReference type="ARBA" id="ARBA00022771"/>
    </source>
</evidence>
<dbReference type="GO" id="GO:0005634">
    <property type="term" value="C:nucleus"/>
    <property type="evidence" value="ECO:0007669"/>
    <property type="project" value="UniProtKB-SubCell"/>
</dbReference>
<feature type="compositionally biased region" description="Polar residues" evidence="12">
    <location>
        <begin position="51"/>
        <end position="62"/>
    </location>
</feature>
<dbReference type="FunFam" id="3.30.160.60:FF:000446">
    <property type="entry name" value="Zinc finger protein"/>
    <property type="match status" value="1"/>
</dbReference>
<dbReference type="GO" id="GO:0008270">
    <property type="term" value="F:zinc ion binding"/>
    <property type="evidence" value="ECO:0007669"/>
    <property type="project" value="UniProtKB-KW"/>
</dbReference>
<dbReference type="PROSITE" id="PS00028">
    <property type="entry name" value="ZINC_FINGER_C2H2_1"/>
    <property type="match status" value="2"/>
</dbReference>
<accession>A0A1B5KYE2</accession>
<dbReference type="Gene3D" id="3.30.160.60">
    <property type="entry name" value="Classic Zinc Finger"/>
    <property type="match status" value="2"/>
</dbReference>
<dbReference type="EMBL" id="BBTG02000043">
    <property type="protein sequence ID" value="GAO16080.1"/>
    <property type="molecule type" value="Genomic_DNA"/>
</dbReference>
<feature type="region of interest" description="Disordered" evidence="12">
    <location>
        <begin position="1"/>
        <end position="214"/>
    </location>
</feature>
<evidence type="ECO:0000256" key="11">
    <source>
        <dbReference type="PROSITE-ProRule" id="PRU00042"/>
    </source>
</evidence>
<comment type="similarity">
    <text evidence="3">Belongs to the krueppel C2H2-type zinc-finger protein family.</text>
</comment>
<dbReference type="PANTHER" id="PTHR16515">
    <property type="entry name" value="PR DOMAIN ZINC FINGER PROTEIN"/>
    <property type="match status" value="1"/>
</dbReference>
<keyword evidence="5" id="KW-0677">Repeat</keyword>
<evidence type="ECO:0000256" key="10">
    <source>
        <dbReference type="ARBA" id="ARBA00023242"/>
    </source>
</evidence>
<evidence type="ECO:0000256" key="5">
    <source>
        <dbReference type="ARBA" id="ARBA00022737"/>
    </source>
</evidence>
<keyword evidence="6 11" id="KW-0863">Zinc-finger</keyword>
<evidence type="ECO:0000256" key="1">
    <source>
        <dbReference type="ARBA" id="ARBA00003767"/>
    </source>
</evidence>
<dbReference type="Proteomes" id="UP000054053">
    <property type="component" value="Unassembled WGS sequence"/>
</dbReference>
<comment type="subcellular location">
    <subcellularLocation>
        <location evidence="2">Nucleus</location>
    </subcellularLocation>
</comment>
<dbReference type="AlphaFoldDB" id="A0A1B5KYE2"/>
<keyword evidence="9" id="KW-0804">Transcription</keyword>
<evidence type="ECO:0000256" key="12">
    <source>
        <dbReference type="SAM" id="MobiDB-lite"/>
    </source>
</evidence>
<evidence type="ECO:0000256" key="7">
    <source>
        <dbReference type="ARBA" id="ARBA00022833"/>
    </source>
</evidence>
<name>A0A1B5KYE2_USTVR</name>
<proteinExistence type="inferred from homology"/>
<feature type="compositionally biased region" description="Low complexity" evidence="12">
    <location>
        <begin position="202"/>
        <end position="212"/>
    </location>
</feature>
<dbReference type="InterPro" id="IPR013087">
    <property type="entry name" value="Znf_C2H2_type"/>
</dbReference>
<evidence type="ECO:0000256" key="4">
    <source>
        <dbReference type="ARBA" id="ARBA00022723"/>
    </source>
</evidence>
<sequence length="333" mass="36794">MATFSIARPRPSFGGNRCRCAPHPLPSPPPMDDAKFSLPSISKLLGIADAGSTNTTTSPDSASESRAELKSPERQRQSRRTGRGSEFFDQLTSSTRRQETPFVSAYSGYSHHQHRHQPRSSPPTPPLGTDSFESRHQGNGVFAARHLFEVTPPPTEPDVSSNPHSEQSSIPQSQLAQPPETYQPHQPGAFQSSKSLDSYLDPAASPSTSSSSHAQLSGFYDHQALPQNYSQATTPVEYAAVSSTGPWQHHHYLSPMHGMSYPQSQDRYICPTCSKAFSRPSSLRIHSHSHTGEKPFRCPHAGCRKAFSVRSNMKRHERGCHSFNVDTDRPHMR</sequence>
<keyword evidence="4" id="KW-0479">Metal-binding</keyword>
<evidence type="ECO:0000313" key="15">
    <source>
        <dbReference type="Proteomes" id="UP000054053"/>
    </source>
</evidence>
<dbReference type="FunFam" id="3.30.160.60:FF:000060">
    <property type="entry name" value="zinc finger protein 436"/>
    <property type="match status" value="1"/>
</dbReference>
<keyword evidence="8" id="KW-0805">Transcription regulation</keyword>
<reference evidence="15" key="1">
    <citation type="journal article" date="2016" name="Genome Announc.">
        <title>Genome sequence of Ustilaginoidea virens IPU010, a rice pathogenic fungus causing false smut.</title>
        <authorList>
            <person name="Kumagai T."/>
            <person name="Ishii T."/>
            <person name="Terai G."/>
            <person name="Umemura M."/>
            <person name="Machida M."/>
            <person name="Asai K."/>
        </authorList>
    </citation>
    <scope>NUCLEOTIDE SEQUENCE [LARGE SCALE GENOMIC DNA]</scope>
    <source>
        <strain evidence="15">IPU010</strain>
    </source>
</reference>
<keyword evidence="10" id="KW-0539">Nucleus</keyword>
<evidence type="ECO:0000256" key="8">
    <source>
        <dbReference type="ARBA" id="ARBA00023015"/>
    </source>
</evidence>
<evidence type="ECO:0000256" key="9">
    <source>
        <dbReference type="ARBA" id="ARBA00023163"/>
    </source>
</evidence>
<gene>
    <name evidence="14" type="ORF">UVI_02054210</name>
</gene>
<dbReference type="Pfam" id="PF00096">
    <property type="entry name" value="zf-C2H2"/>
    <property type="match status" value="2"/>
</dbReference>
<keyword evidence="7" id="KW-0862">Zinc</keyword>
<comment type="caution">
    <text evidence="14">The sequence shown here is derived from an EMBL/GenBank/DDBJ whole genome shotgun (WGS) entry which is preliminary data.</text>
</comment>
<evidence type="ECO:0000256" key="2">
    <source>
        <dbReference type="ARBA" id="ARBA00004123"/>
    </source>
</evidence>
<protein>
    <recommendedName>
        <fullName evidence="13">C2H2-type domain-containing protein</fullName>
    </recommendedName>
</protein>
<feature type="domain" description="C2H2-type" evidence="13">
    <location>
        <begin position="268"/>
        <end position="295"/>
    </location>
</feature>
<organism evidence="14 15">
    <name type="scientific">Ustilaginoidea virens</name>
    <name type="common">Rice false smut fungus</name>
    <name type="synonym">Villosiclava virens</name>
    <dbReference type="NCBI Taxonomy" id="1159556"/>
    <lineage>
        <taxon>Eukaryota</taxon>
        <taxon>Fungi</taxon>
        <taxon>Dikarya</taxon>
        <taxon>Ascomycota</taxon>
        <taxon>Pezizomycotina</taxon>
        <taxon>Sordariomycetes</taxon>
        <taxon>Hypocreomycetidae</taxon>
        <taxon>Hypocreales</taxon>
        <taxon>Clavicipitaceae</taxon>
        <taxon>Ustilaginoidea</taxon>
    </lineage>
</organism>
<dbReference type="SMART" id="SM00355">
    <property type="entry name" value="ZnF_C2H2"/>
    <property type="match status" value="2"/>
</dbReference>
<feature type="domain" description="C2H2-type" evidence="13">
    <location>
        <begin position="296"/>
        <end position="322"/>
    </location>
</feature>
<feature type="compositionally biased region" description="Polar residues" evidence="12">
    <location>
        <begin position="158"/>
        <end position="176"/>
    </location>
</feature>